<dbReference type="STRING" id="436017.A4S537"/>
<dbReference type="RefSeq" id="XP_001420541.1">
    <property type="nucleotide sequence ID" value="XM_001420504.1"/>
</dbReference>
<accession>A4S537</accession>
<proteinExistence type="predicted"/>
<sequence>MTAVSDEANDRVAWANAMRLCVTRRDALNDDGSIDQQFFKPKRVVFETRAKKWGDEERAKLYEGIETYGIQEWGTIRENLLPDWDTLNLRVKAARLMGTQSLSRYPKGWKGTKAEVEAEYAKHKKIGEATGCWKNGQLVEDDNGTAAKYMAEHGLL</sequence>
<dbReference type="HOGENOM" id="CLU_111255_0_0_1"/>
<evidence type="ECO:0008006" key="3">
    <source>
        <dbReference type="Google" id="ProtNLM"/>
    </source>
</evidence>
<dbReference type="KEGG" id="olu:OSTLU_88679"/>
<gene>
    <name evidence="1" type="ORF">OSTLU_88679</name>
</gene>
<dbReference type="EMBL" id="CP000591">
    <property type="protein sequence ID" value="ABO98834.1"/>
    <property type="molecule type" value="Genomic_DNA"/>
</dbReference>
<evidence type="ECO:0000313" key="1">
    <source>
        <dbReference type="EMBL" id="ABO98834.1"/>
    </source>
</evidence>
<dbReference type="Proteomes" id="UP000001568">
    <property type="component" value="Chromosome 11"/>
</dbReference>
<dbReference type="Gramene" id="ABO98834">
    <property type="protein sequence ID" value="ABO98834"/>
    <property type="gene ID" value="OSTLU_88679"/>
</dbReference>
<dbReference type="eggNOG" id="ENOG502S43N">
    <property type="taxonomic scope" value="Eukaryota"/>
</dbReference>
<name>A4S537_OSTLU</name>
<dbReference type="AlphaFoldDB" id="A4S537"/>
<dbReference type="OrthoDB" id="608866at2759"/>
<dbReference type="GeneID" id="5004437"/>
<dbReference type="OMA" id="TWKQGVL"/>
<organism evidence="1 2">
    <name type="scientific">Ostreococcus lucimarinus (strain CCE9901)</name>
    <dbReference type="NCBI Taxonomy" id="436017"/>
    <lineage>
        <taxon>Eukaryota</taxon>
        <taxon>Viridiplantae</taxon>
        <taxon>Chlorophyta</taxon>
        <taxon>Mamiellophyceae</taxon>
        <taxon>Mamiellales</taxon>
        <taxon>Bathycoccaceae</taxon>
        <taxon>Ostreococcus</taxon>
    </lineage>
</organism>
<reference evidence="1 2" key="1">
    <citation type="journal article" date="2007" name="Proc. Natl. Acad. Sci. U.S.A.">
        <title>The tiny eukaryote Ostreococcus provides genomic insights into the paradox of plankton speciation.</title>
        <authorList>
            <person name="Palenik B."/>
            <person name="Grimwood J."/>
            <person name="Aerts A."/>
            <person name="Rouze P."/>
            <person name="Salamov A."/>
            <person name="Putnam N."/>
            <person name="Dupont C."/>
            <person name="Jorgensen R."/>
            <person name="Derelle E."/>
            <person name="Rombauts S."/>
            <person name="Zhou K."/>
            <person name="Otillar R."/>
            <person name="Merchant S.S."/>
            <person name="Podell S."/>
            <person name="Gaasterland T."/>
            <person name="Napoli C."/>
            <person name="Gendler K."/>
            <person name="Manuell A."/>
            <person name="Tai V."/>
            <person name="Vallon O."/>
            <person name="Piganeau G."/>
            <person name="Jancek S."/>
            <person name="Heijde M."/>
            <person name="Jabbari K."/>
            <person name="Bowler C."/>
            <person name="Lohr M."/>
            <person name="Robbens S."/>
            <person name="Werner G."/>
            <person name="Dubchak I."/>
            <person name="Pazour G.J."/>
            <person name="Ren Q."/>
            <person name="Paulsen I."/>
            <person name="Delwiche C."/>
            <person name="Schmutz J."/>
            <person name="Rokhsar D."/>
            <person name="Van de Peer Y."/>
            <person name="Moreau H."/>
            <person name="Grigoriev I.V."/>
        </authorList>
    </citation>
    <scope>NUCLEOTIDE SEQUENCE [LARGE SCALE GENOMIC DNA]</scope>
    <source>
        <strain evidence="1 2">CCE9901</strain>
    </source>
</reference>
<evidence type="ECO:0000313" key="2">
    <source>
        <dbReference type="Proteomes" id="UP000001568"/>
    </source>
</evidence>
<keyword evidence="2" id="KW-1185">Reference proteome</keyword>
<protein>
    <recommendedName>
        <fullName evidence="3">Myb-like domain-containing protein</fullName>
    </recommendedName>
</protein>